<proteinExistence type="predicted"/>
<evidence type="ECO:0000313" key="1">
    <source>
        <dbReference type="EMBL" id="TDD13950.1"/>
    </source>
</evidence>
<name>A0A4R4WJW0_9ACTN</name>
<dbReference type="Proteomes" id="UP000294543">
    <property type="component" value="Unassembled WGS sequence"/>
</dbReference>
<dbReference type="AlphaFoldDB" id="A0A4R4WJW0"/>
<comment type="caution">
    <text evidence="1">The sequence shown here is derived from an EMBL/GenBank/DDBJ whole genome shotgun (WGS) entry which is preliminary data.</text>
</comment>
<dbReference type="OrthoDB" id="4337906at2"/>
<accession>A0A4R4WJW0</accession>
<protein>
    <submittedName>
        <fullName evidence="1">Uncharacterized protein</fullName>
    </submittedName>
</protein>
<reference evidence="1 2" key="1">
    <citation type="submission" date="2019-03" db="EMBL/GenBank/DDBJ databases">
        <title>Draft genome sequences of novel Actinobacteria.</title>
        <authorList>
            <person name="Sahin N."/>
            <person name="Ay H."/>
            <person name="Saygin H."/>
        </authorList>
    </citation>
    <scope>NUCLEOTIDE SEQUENCE [LARGE SCALE GENOMIC DNA]</scope>
    <source>
        <strain evidence="1 2">KC712</strain>
    </source>
</reference>
<organism evidence="1 2">
    <name type="scientific">Nonomuraea diastatica</name>
    <dbReference type="NCBI Taxonomy" id="1848329"/>
    <lineage>
        <taxon>Bacteria</taxon>
        <taxon>Bacillati</taxon>
        <taxon>Actinomycetota</taxon>
        <taxon>Actinomycetes</taxon>
        <taxon>Streptosporangiales</taxon>
        <taxon>Streptosporangiaceae</taxon>
        <taxon>Nonomuraea</taxon>
    </lineage>
</organism>
<gene>
    <name evidence="1" type="ORF">E1294_39170</name>
</gene>
<sequence>MSSWSCSPARCRACTTRVGTAARCSRHALRRDLHDAQQGAIIRPHLQDQTEQAWCLTILTNAMITWTEAGTTFLLNP</sequence>
<dbReference type="EMBL" id="SMKP01000160">
    <property type="protein sequence ID" value="TDD13950.1"/>
    <property type="molecule type" value="Genomic_DNA"/>
</dbReference>
<keyword evidence="2" id="KW-1185">Reference proteome</keyword>
<evidence type="ECO:0000313" key="2">
    <source>
        <dbReference type="Proteomes" id="UP000294543"/>
    </source>
</evidence>